<accession>A0A1M6LH84</accession>
<proteinExistence type="inferred from homology"/>
<sequence>MIGGSHGIGSSLVDQLKDRHRLIVASRTHSTLPDSVRHIPFDAQNDDLDTGSLPESLDGFVYLPGSIDLKPFTMLDVETFEKDMLINFFGMVKVLGSVVERMSAGASLVLFSSVAAGTGMAYHTSISAAKGAIEGFARAFAAEYAPKLRINVIAPSLVDTPLAKRLLNNDRKREDMASRHPLKKIGSPEDIAHMAQFLLSDDSRWITGQVLAVDGGLSTLSGS</sequence>
<evidence type="ECO:0000313" key="3">
    <source>
        <dbReference type="EMBL" id="SHJ70546.1"/>
    </source>
</evidence>
<dbReference type="GO" id="GO:0016491">
    <property type="term" value="F:oxidoreductase activity"/>
    <property type="evidence" value="ECO:0007669"/>
    <property type="project" value="UniProtKB-KW"/>
</dbReference>
<gene>
    <name evidence="3" type="ORF">SAMN04488513_107159</name>
</gene>
<comment type="similarity">
    <text evidence="1">Belongs to the short-chain dehydrogenases/reductases (SDR) family.</text>
</comment>
<dbReference type="Proteomes" id="UP000184543">
    <property type="component" value="Unassembled WGS sequence"/>
</dbReference>
<dbReference type="EMBL" id="FQYU01000007">
    <property type="protein sequence ID" value="SHJ70546.1"/>
    <property type="molecule type" value="Genomic_DNA"/>
</dbReference>
<dbReference type="Pfam" id="PF13561">
    <property type="entry name" value="adh_short_C2"/>
    <property type="match status" value="1"/>
</dbReference>
<name>A0A1M6LH84_9FLAO</name>
<dbReference type="PANTHER" id="PTHR43477:SF1">
    <property type="entry name" value="DIHYDROANTICAPSIN 7-DEHYDROGENASE"/>
    <property type="match status" value="1"/>
</dbReference>
<organism evidence="3 4">
    <name type="scientific">Pseudozobellia thermophila</name>
    <dbReference type="NCBI Taxonomy" id="192903"/>
    <lineage>
        <taxon>Bacteria</taxon>
        <taxon>Pseudomonadati</taxon>
        <taxon>Bacteroidota</taxon>
        <taxon>Flavobacteriia</taxon>
        <taxon>Flavobacteriales</taxon>
        <taxon>Flavobacteriaceae</taxon>
        <taxon>Pseudozobellia</taxon>
    </lineage>
</organism>
<dbReference type="InterPro" id="IPR002347">
    <property type="entry name" value="SDR_fam"/>
</dbReference>
<dbReference type="CDD" id="cd05233">
    <property type="entry name" value="SDR_c"/>
    <property type="match status" value="1"/>
</dbReference>
<dbReference type="PRINTS" id="PR00081">
    <property type="entry name" value="GDHRDH"/>
</dbReference>
<dbReference type="STRING" id="192903.SAMN04488513_107159"/>
<dbReference type="AlphaFoldDB" id="A0A1M6LH84"/>
<evidence type="ECO:0000313" key="4">
    <source>
        <dbReference type="Proteomes" id="UP000184543"/>
    </source>
</evidence>
<dbReference type="PANTHER" id="PTHR43477">
    <property type="entry name" value="DIHYDROANTICAPSIN 7-DEHYDROGENASE"/>
    <property type="match status" value="1"/>
</dbReference>
<dbReference type="Gene3D" id="3.40.50.720">
    <property type="entry name" value="NAD(P)-binding Rossmann-like Domain"/>
    <property type="match status" value="1"/>
</dbReference>
<keyword evidence="4" id="KW-1185">Reference proteome</keyword>
<evidence type="ECO:0000256" key="2">
    <source>
        <dbReference type="ARBA" id="ARBA00023002"/>
    </source>
</evidence>
<protein>
    <submittedName>
        <fullName evidence="3">NAD(P)-dependent dehydrogenase, short-chain alcohol dehydrogenase family</fullName>
    </submittedName>
</protein>
<reference evidence="4" key="1">
    <citation type="submission" date="2016-11" db="EMBL/GenBank/DDBJ databases">
        <authorList>
            <person name="Varghese N."/>
            <person name="Submissions S."/>
        </authorList>
    </citation>
    <scope>NUCLEOTIDE SEQUENCE [LARGE SCALE GENOMIC DNA]</scope>
    <source>
        <strain evidence="4">DSM 19858</strain>
    </source>
</reference>
<dbReference type="InterPro" id="IPR036291">
    <property type="entry name" value="NAD(P)-bd_dom_sf"/>
</dbReference>
<evidence type="ECO:0000256" key="1">
    <source>
        <dbReference type="ARBA" id="ARBA00006484"/>
    </source>
</evidence>
<keyword evidence="2" id="KW-0560">Oxidoreductase</keyword>
<dbReference type="InterPro" id="IPR051122">
    <property type="entry name" value="SDR_DHRS6-like"/>
</dbReference>
<dbReference type="SUPFAM" id="SSF51735">
    <property type="entry name" value="NAD(P)-binding Rossmann-fold domains"/>
    <property type="match status" value="1"/>
</dbReference>